<keyword evidence="4" id="KW-1185">Reference proteome</keyword>
<dbReference type="PROSITE" id="PS51257">
    <property type="entry name" value="PROKAR_LIPOPROTEIN"/>
    <property type="match status" value="1"/>
</dbReference>
<dbReference type="Pfam" id="PF14321">
    <property type="entry name" value="DUF4382"/>
    <property type="match status" value="1"/>
</dbReference>
<organism evidence="3 4">
    <name type="scientific">Pontibacter rugosus</name>
    <dbReference type="NCBI Taxonomy" id="1745966"/>
    <lineage>
        <taxon>Bacteria</taxon>
        <taxon>Pseudomonadati</taxon>
        <taxon>Bacteroidota</taxon>
        <taxon>Cytophagia</taxon>
        <taxon>Cytophagales</taxon>
        <taxon>Hymenobacteraceae</taxon>
        <taxon>Pontibacter</taxon>
    </lineage>
</organism>
<dbReference type="Proteomes" id="UP001597094">
    <property type="component" value="Unassembled WGS sequence"/>
</dbReference>
<keyword evidence="1" id="KW-0732">Signal</keyword>
<dbReference type="InterPro" id="IPR025491">
    <property type="entry name" value="DUF4382"/>
</dbReference>
<proteinExistence type="predicted"/>
<dbReference type="EMBL" id="JBHTLD010000023">
    <property type="protein sequence ID" value="MFD1185456.1"/>
    <property type="molecule type" value="Genomic_DNA"/>
</dbReference>
<feature type="signal peptide" evidence="1">
    <location>
        <begin position="1"/>
        <end position="18"/>
    </location>
</feature>
<dbReference type="Gene3D" id="2.60.40.1120">
    <property type="entry name" value="Carboxypeptidase-like, regulatory domain"/>
    <property type="match status" value="1"/>
</dbReference>
<protein>
    <submittedName>
        <fullName evidence="3">DUF4382 domain-containing protein</fullName>
    </submittedName>
</protein>
<evidence type="ECO:0000259" key="2">
    <source>
        <dbReference type="Pfam" id="PF14321"/>
    </source>
</evidence>
<evidence type="ECO:0000313" key="4">
    <source>
        <dbReference type="Proteomes" id="UP001597094"/>
    </source>
</evidence>
<accession>A0ABW3SNF5</accession>
<evidence type="ECO:0000256" key="1">
    <source>
        <dbReference type="SAM" id="SignalP"/>
    </source>
</evidence>
<feature type="chain" id="PRO_5047226659" evidence="1">
    <location>
        <begin position="19"/>
        <end position="261"/>
    </location>
</feature>
<reference evidence="4" key="1">
    <citation type="journal article" date="2019" name="Int. J. Syst. Evol. Microbiol.">
        <title>The Global Catalogue of Microorganisms (GCM) 10K type strain sequencing project: providing services to taxonomists for standard genome sequencing and annotation.</title>
        <authorList>
            <consortium name="The Broad Institute Genomics Platform"/>
            <consortium name="The Broad Institute Genome Sequencing Center for Infectious Disease"/>
            <person name="Wu L."/>
            <person name="Ma J."/>
        </authorList>
    </citation>
    <scope>NUCLEOTIDE SEQUENCE [LARGE SCALE GENOMIC DNA]</scope>
    <source>
        <strain evidence="4">JCM 31319</strain>
    </source>
</reference>
<gene>
    <name evidence="3" type="ORF">ACFQ2O_04485</name>
</gene>
<evidence type="ECO:0000313" key="3">
    <source>
        <dbReference type="EMBL" id="MFD1185456.1"/>
    </source>
</evidence>
<name>A0ABW3SNF5_9BACT</name>
<dbReference type="RefSeq" id="WP_377523210.1">
    <property type="nucleotide sequence ID" value="NZ_JBHTLD010000023.1"/>
</dbReference>
<comment type="caution">
    <text evidence="3">The sequence shown here is derived from an EMBL/GenBank/DDBJ whole genome shotgun (WGS) entry which is preliminary data.</text>
</comment>
<sequence>MKKSYIFLLLLNGVFALSACSNDDIALGGARMEVRLTDAPGDYEEVNVEIKSVQVHKSEDAKEEGWVTLDQVNPGIYNLLNFANGRDTLLASAELPIGRIAQMRLILGDKNTLKLKNGTVVALKTPSGQTSGVKVPLNVNMMDQTVNRVLLDFDAAKSVVDKGEKGYILKPVIRTITSAVAGGIKGKVMPAAYNPTIYLISSEKDTIGGFATANGDFFIRGAKAGTYTVKFYTKDDAHNLTVEKVAITQGQIKNMKTIELK</sequence>
<feature type="domain" description="DUF4382" evidence="2">
    <location>
        <begin position="30"/>
        <end position="171"/>
    </location>
</feature>